<protein>
    <recommendedName>
        <fullName evidence="3">Bacteriocin</fullName>
    </recommendedName>
</protein>
<reference evidence="1 2" key="1">
    <citation type="submission" date="2015-11" db="EMBL/GenBank/DDBJ databases">
        <authorList>
            <person name="Nicholson A.C."/>
            <person name="Humrighouse B.W."/>
            <person name="Graziano J."/>
            <person name="Lasker B."/>
            <person name="Whitney A.M."/>
            <person name="Mcquiston J.R."/>
        </authorList>
    </citation>
    <scope>NUCLEOTIDE SEQUENCE [LARGE SCALE GENOMIC DNA]</scope>
    <source>
        <strain evidence="1 2">G4071</strain>
    </source>
</reference>
<gene>
    <name evidence="1" type="ORF">ATB95_12635</name>
</gene>
<name>A0AAQ1PJY6_ELIMR</name>
<proteinExistence type="predicted"/>
<organism evidence="1 2">
    <name type="scientific">Elizabethkingia miricola</name>
    <name type="common">Chryseobacterium miricola</name>
    <dbReference type="NCBI Taxonomy" id="172045"/>
    <lineage>
        <taxon>Bacteria</taxon>
        <taxon>Pseudomonadati</taxon>
        <taxon>Bacteroidota</taxon>
        <taxon>Flavobacteriia</taxon>
        <taxon>Flavobacteriales</taxon>
        <taxon>Weeksellaceae</taxon>
        <taxon>Elizabethkingia</taxon>
    </lineage>
</organism>
<dbReference type="EMBL" id="LNOI01000004">
    <property type="protein sequence ID" value="KUY17215.1"/>
    <property type="molecule type" value="Genomic_DNA"/>
</dbReference>
<evidence type="ECO:0008006" key="3">
    <source>
        <dbReference type="Google" id="ProtNLM"/>
    </source>
</evidence>
<dbReference type="AlphaFoldDB" id="A0AAQ1PJY6"/>
<dbReference type="Proteomes" id="UP000064412">
    <property type="component" value="Unassembled WGS sequence"/>
</dbReference>
<evidence type="ECO:0000313" key="1">
    <source>
        <dbReference type="EMBL" id="KUY17215.1"/>
    </source>
</evidence>
<dbReference type="RefSeq" id="WP_059345205.1">
    <property type="nucleotide sequence ID" value="NZ_CP140570.1"/>
</dbReference>
<comment type="caution">
    <text evidence="1">The sequence shown here is derived from an EMBL/GenBank/DDBJ whole genome shotgun (WGS) entry which is preliminary data.</text>
</comment>
<accession>A0AAQ1PJY6</accession>
<sequence>MKKLTRSELKLTVGSKLYPGTGIGGGGGQGYMCCNKAGCSACVTPAEPRCIAGAWAVPC</sequence>
<evidence type="ECO:0000313" key="2">
    <source>
        <dbReference type="Proteomes" id="UP000064412"/>
    </source>
</evidence>